<gene>
    <name evidence="2" type="primary">btrR</name>
    <name evidence="2" type="ORF">B879_02461</name>
</gene>
<dbReference type="InterPro" id="IPR015421">
    <property type="entry name" value="PyrdxlP-dep_Trfase_major"/>
</dbReference>
<dbReference type="GO" id="GO:0030170">
    <property type="term" value="F:pyridoxal phosphate binding"/>
    <property type="evidence" value="ECO:0007669"/>
    <property type="project" value="TreeGrafter"/>
</dbReference>
<dbReference type="PANTHER" id="PTHR30244">
    <property type="entry name" value="TRANSAMINASE"/>
    <property type="match status" value="1"/>
</dbReference>
<organism evidence="2 3">
    <name type="scientific">Cecembia lonarensis (strain CCUG 58316 / KCTC 22772 / LW9)</name>
    <dbReference type="NCBI Taxonomy" id="1225176"/>
    <lineage>
        <taxon>Bacteria</taxon>
        <taxon>Pseudomonadati</taxon>
        <taxon>Bacteroidota</taxon>
        <taxon>Cytophagia</taxon>
        <taxon>Cytophagales</taxon>
        <taxon>Cyclobacteriaceae</taxon>
        <taxon>Cecembia</taxon>
    </lineage>
</organism>
<accession>K1LEV3</accession>
<dbReference type="PANTHER" id="PTHR30244:SF34">
    <property type="entry name" value="DTDP-4-AMINO-4,6-DIDEOXYGALACTOSE TRANSAMINASE"/>
    <property type="match status" value="1"/>
</dbReference>
<comment type="similarity">
    <text evidence="1">Belongs to the DegT/DnrJ/EryC1 family.</text>
</comment>
<dbReference type="InterPro" id="IPR000653">
    <property type="entry name" value="DegT/StrS_aminotransferase"/>
</dbReference>
<proteinExistence type="inferred from homology"/>
<keyword evidence="2" id="KW-0808">Transferase</keyword>
<protein>
    <submittedName>
        <fullName evidence="2">L-glutamine:2-deoxy-scyllo-inosose aminotransferase</fullName>
        <ecNumber evidence="2">2.6.1.-</ecNumber>
    </submittedName>
</protein>
<dbReference type="AlphaFoldDB" id="K1LEV3"/>
<dbReference type="Gene3D" id="3.40.640.10">
    <property type="entry name" value="Type I PLP-dependent aspartate aminotransferase-like (Major domain)"/>
    <property type="match status" value="1"/>
</dbReference>
<dbReference type="EMBL" id="AMGM01000038">
    <property type="protein sequence ID" value="EKB48893.1"/>
    <property type="molecule type" value="Genomic_DNA"/>
</dbReference>
<dbReference type="PATRIC" id="fig|1225176.3.peg.2623"/>
<dbReference type="GO" id="GO:0008483">
    <property type="term" value="F:transaminase activity"/>
    <property type="evidence" value="ECO:0007669"/>
    <property type="project" value="UniProtKB-KW"/>
</dbReference>
<dbReference type="Gene3D" id="3.90.1150.10">
    <property type="entry name" value="Aspartate Aminotransferase, domain 1"/>
    <property type="match status" value="1"/>
</dbReference>
<sequence>MDPEKLEEAIIACLEGRLSEHGTHPLLKELGPKKPKAILPVHLYGMPAQMEAIMEIAERYDIPVLEDAAEALGAHIGGKQCGTFGALGVYSFNGNKIITTSSGGALVSDQKDLIELSRKLSTQAREAAVHYEHTMVGFNYRLSNVLAGIGIGQMKVLDERISLRRENFDFYKSLLKDIPGISLLEEPEGYFSNRWLSTIYFQKEYYPADTKDKLMIHLQRLNIETRPLWKPMHIQPVFRTYPYIGADVAEDLFDRGLCLPSGSNLDASDRQRIQEGLLSFFQ</sequence>
<comment type="caution">
    <text evidence="2">The sequence shown here is derived from an EMBL/GenBank/DDBJ whole genome shotgun (WGS) entry which is preliminary data.</text>
</comment>
<keyword evidence="2" id="KW-0032">Aminotransferase</keyword>
<dbReference type="Pfam" id="PF01041">
    <property type="entry name" value="DegT_DnrJ_EryC1"/>
    <property type="match status" value="1"/>
</dbReference>
<dbReference type="InterPro" id="IPR015424">
    <property type="entry name" value="PyrdxlP-dep_Trfase"/>
</dbReference>
<dbReference type="Proteomes" id="UP000004478">
    <property type="component" value="Unassembled WGS sequence"/>
</dbReference>
<reference evidence="2 3" key="1">
    <citation type="journal article" date="2012" name="J. Bacteriol.">
        <title>Draft Genome Sequence of Cecembia lonarensis Strain LW9T, Isolated from Lonar Lake, a Haloalkaline Lake in India.</title>
        <authorList>
            <person name="Shivaji S."/>
            <person name="Ara S."/>
            <person name="Singh A."/>
            <person name="Pinnaka A.K."/>
        </authorList>
    </citation>
    <scope>NUCLEOTIDE SEQUENCE [LARGE SCALE GENOMIC DNA]</scope>
    <source>
        <strain evidence="2 3">LW9</strain>
    </source>
</reference>
<dbReference type="GO" id="GO:0000271">
    <property type="term" value="P:polysaccharide biosynthetic process"/>
    <property type="evidence" value="ECO:0007669"/>
    <property type="project" value="TreeGrafter"/>
</dbReference>
<dbReference type="EC" id="2.6.1.-" evidence="2"/>
<evidence type="ECO:0000313" key="3">
    <source>
        <dbReference type="Proteomes" id="UP000004478"/>
    </source>
</evidence>
<dbReference type="InterPro" id="IPR015422">
    <property type="entry name" value="PyrdxlP-dep_Trfase_small"/>
</dbReference>
<dbReference type="SUPFAM" id="SSF53383">
    <property type="entry name" value="PLP-dependent transferases"/>
    <property type="match status" value="1"/>
</dbReference>
<evidence type="ECO:0000256" key="1">
    <source>
        <dbReference type="ARBA" id="ARBA00037999"/>
    </source>
</evidence>
<name>K1LEV3_CECL9</name>
<keyword evidence="3" id="KW-1185">Reference proteome</keyword>
<evidence type="ECO:0000313" key="2">
    <source>
        <dbReference type="EMBL" id="EKB48893.1"/>
    </source>
</evidence>